<keyword evidence="1" id="KW-1133">Transmembrane helix</keyword>
<comment type="caution">
    <text evidence="2">The sequence shown here is derived from an EMBL/GenBank/DDBJ whole genome shotgun (WGS) entry which is preliminary data.</text>
</comment>
<accession>A0ABP0JDU0</accession>
<keyword evidence="1" id="KW-0812">Transmembrane</keyword>
<evidence type="ECO:0000313" key="3">
    <source>
        <dbReference type="Proteomes" id="UP001642484"/>
    </source>
</evidence>
<sequence>MREDAMYGSWLYIAIANFALIAVALVWGLTAQLSPKIKTFEDKRADIFEEYTHRQFKTLIGFNEGKRDPRRSALRDTFLKPFNSQDAFFFPSAFLIASFLSFLSFIYVLMQSIQVLNNTEKLLQQILNTAVDRSVLFVSSINNAYFQALGADLPDSHLDLQLSHYTSRRLDKVAVQQVDGNDHGGALRDDGHGSANCDLAMTDQDIQVITEMELGYNARRVFGAVLFRVISMEMGALGMRAQELMEKDFFETPRCTRPDEPCEEQGLNDHELLGGQRAAGQAEGDLCGARCEATKERIDNSELQRPVLPEGFSVPLESWSGNATLVLNFALEKEKVSFVMKELKQMFERRMERGERPALLTAYASGDESAEELTEAEEDVWIEEGPETQKIQCLEKSSSDFMYVQIQVMKDWFQKLITSIVIGFTTGIVVAAILTVAGLLGGFVHFRQSVMDARRGKFNFKKSDAKLVFATAFIGINISSSIVSFILIVGLVTLVTLPFTFELTWRVIWSYAGTILLTFVLPAVIKFLSTKILKGCIFGPTFIKTRAGASIFHFYTTFLALPGGVVTAIVRFVMGLLSVLVMLPITYGANTPNMVNSVMLLDSLLASDFFQKVGLYATHNNPIMITAARRLLAIKEAREKHREEKKHWTSSRSLLILILIRNLARIHWNVLDICQLTKFWTRFLYRTLG</sequence>
<dbReference type="EMBL" id="CAXAMN010005125">
    <property type="protein sequence ID" value="CAK9012570.1"/>
    <property type="molecule type" value="Genomic_DNA"/>
</dbReference>
<proteinExistence type="predicted"/>
<feature type="transmembrane region" description="Helical" evidence="1">
    <location>
        <begin position="88"/>
        <end position="110"/>
    </location>
</feature>
<dbReference type="Proteomes" id="UP001642484">
    <property type="component" value="Unassembled WGS sequence"/>
</dbReference>
<feature type="transmembrane region" description="Helical" evidence="1">
    <location>
        <begin position="6"/>
        <end position="29"/>
    </location>
</feature>
<reference evidence="2 3" key="1">
    <citation type="submission" date="2024-02" db="EMBL/GenBank/DDBJ databases">
        <authorList>
            <person name="Chen Y."/>
            <person name="Shah S."/>
            <person name="Dougan E. K."/>
            <person name="Thang M."/>
            <person name="Chan C."/>
        </authorList>
    </citation>
    <scope>NUCLEOTIDE SEQUENCE [LARGE SCALE GENOMIC DNA]</scope>
</reference>
<name>A0ABP0JDU0_9DINO</name>
<keyword evidence="3" id="KW-1185">Reference proteome</keyword>
<feature type="transmembrane region" description="Helical" evidence="1">
    <location>
        <begin position="416"/>
        <end position="446"/>
    </location>
</feature>
<organism evidence="2 3">
    <name type="scientific">Durusdinium trenchii</name>
    <dbReference type="NCBI Taxonomy" id="1381693"/>
    <lineage>
        <taxon>Eukaryota</taxon>
        <taxon>Sar</taxon>
        <taxon>Alveolata</taxon>
        <taxon>Dinophyceae</taxon>
        <taxon>Suessiales</taxon>
        <taxon>Symbiodiniaceae</taxon>
        <taxon>Durusdinium</taxon>
    </lineage>
</organism>
<feature type="transmembrane region" description="Helical" evidence="1">
    <location>
        <begin position="467"/>
        <end position="496"/>
    </location>
</feature>
<gene>
    <name evidence="2" type="ORF">CCMP2556_LOCUS10904</name>
</gene>
<protein>
    <submittedName>
        <fullName evidence="2">Uncharacterized protein</fullName>
    </submittedName>
</protein>
<evidence type="ECO:0000313" key="2">
    <source>
        <dbReference type="EMBL" id="CAK9012570.1"/>
    </source>
</evidence>
<feature type="transmembrane region" description="Helical" evidence="1">
    <location>
        <begin position="508"/>
        <end position="529"/>
    </location>
</feature>
<feature type="transmembrane region" description="Helical" evidence="1">
    <location>
        <begin position="541"/>
        <end position="562"/>
    </location>
</feature>
<keyword evidence="1" id="KW-0472">Membrane</keyword>
<evidence type="ECO:0000256" key="1">
    <source>
        <dbReference type="SAM" id="Phobius"/>
    </source>
</evidence>